<feature type="transmembrane region" description="Helical" evidence="1">
    <location>
        <begin position="16"/>
        <end position="36"/>
    </location>
</feature>
<feature type="transmembrane region" description="Helical" evidence="1">
    <location>
        <begin position="207"/>
        <end position="226"/>
    </location>
</feature>
<accession>A0ABT2EMX7</accession>
<proteinExistence type="predicted"/>
<keyword evidence="1" id="KW-0812">Transmembrane</keyword>
<comment type="caution">
    <text evidence="2">The sequence shown here is derived from an EMBL/GenBank/DDBJ whole genome shotgun (WGS) entry which is preliminary data.</text>
</comment>
<organism evidence="2 3">
    <name type="scientific">Candidatus Fervidibacter sacchari</name>
    <dbReference type="NCBI Taxonomy" id="1448929"/>
    <lineage>
        <taxon>Bacteria</taxon>
        <taxon>Candidatus Fervidibacterota</taxon>
        <taxon>Candidatus Fervidibacter</taxon>
    </lineage>
</organism>
<name>A0ABT2EMX7_9BACT</name>
<keyword evidence="3" id="KW-1185">Reference proteome</keyword>
<keyword evidence="1" id="KW-0472">Membrane</keyword>
<evidence type="ECO:0000313" key="2">
    <source>
        <dbReference type="EMBL" id="MCS3919308.1"/>
    </source>
</evidence>
<feature type="transmembrane region" description="Helical" evidence="1">
    <location>
        <begin position="91"/>
        <end position="115"/>
    </location>
</feature>
<dbReference type="Gene3D" id="1.20.1250.20">
    <property type="entry name" value="MFS general substrate transporter like domains"/>
    <property type="match status" value="1"/>
</dbReference>
<dbReference type="EMBL" id="JANUCP010000003">
    <property type="protein sequence ID" value="MCS3919308.1"/>
    <property type="molecule type" value="Genomic_DNA"/>
</dbReference>
<dbReference type="RefSeq" id="WP_259095601.1">
    <property type="nucleotide sequence ID" value="NZ_CP130454.1"/>
</dbReference>
<gene>
    <name evidence="2" type="ORF">M2350_001721</name>
</gene>
<protein>
    <recommendedName>
        <fullName evidence="4">Major facilitator superfamily (MFS) profile domain-containing protein</fullName>
    </recommendedName>
</protein>
<dbReference type="InterPro" id="IPR036259">
    <property type="entry name" value="MFS_trans_sf"/>
</dbReference>
<keyword evidence="1" id="KW-1133">Transmembrane helix</keyword>
<sequence>MIGTGLSGVLFEHNPLAPFLLGTFVSGLVALAASFLSLPNVKVEAGNDDPTTQIPPIVTAAQLGNFVRSFAVIEIVVLLPKLGKEWGWTEGQISGLLFLLFAGQIFAFIVAPFVIRKVNWGWVLGTKGVLSGLTLLVGIVTTKWLMALILSAIGVVAGLMAVLSLYLSITTQGQSVKGSSRHEAGVGAGGVFGPVLGGMVLQHSVPLLAFALPIGLTILTVALWDWKAMKVESRVRS</sequence>
<dbReference type="Proteomes" id="UP001204798">
    <property type="component" value="Unassembled WGS sequence"/>
</dbReference>
<dbReference type="SUPFAM" id="SSF103473">
    <property type="entry name" value="MFS general substrate transporter"/>
    <property type="match status" value="1"/>
</dbReference>
<evidence type="ECO:0000256" key="1">
    <source>
        <dbReference type="SAM" id="Phobius"/>
    </source>
</evidence>
<feature type="transmembrane region" description="Helical" evidence="1">
    <location>
        <begin position="146"/>
        <end position="169"/>
    </location>
</feature>
<evidence type="ECO:0008006" key="4">
    <source>
        <dbReference type="Google" id="ProtNLM"/>
    </source>
</evidence>
<evidence type="ECO:0000313" key="3">
    <source>
        <dbReference type="Proteomes" id="UP001204798"/>
    </source>
</evidence>
<reference evidence="2 3" key="1">
    <citation type="submission" date="2022-08" db="EMBL/GenBank/DDBJ databases">
        <title>Bacterial and archaeal communities from various locations to study Microbial Dark Matter (Phase II).</title>
        <authorList>
            <person name="Stepanauskas R."/>
        </authorList>
    </citation>
    <scope>NUCLEOTIDE SEQUENCE [LARGE SCALE GENOMIC DNA]</scope>
    <source>
        <strain evidence="2 3">PD1</strain>
    </source>
</reference>
<feature type="transmembrane region" description="Helical" evidence="1">
    <location>
        <begin position="122"/>
        <end position="140"/>
    </location>
</feature>